<proteinExistence type="predicted"/>
<comment type="caution">
    <text evidence="3">The sequence shown here is derived from an EMBL/GenBank/DDBJ whole genome shotgun (WGS) entry which is preliminary data.</text>
</comment>
<protein>
    <submittedName>
        <fullName evidence="3">Uncharacterized protein</fullName>
    </submittedName>
</protein>
<evidence type="ECO:0000313" key="4">
    <source>
        <dbReference type="Proteomes" id="UP001642484"/>
    </source>
</evidence>
<accession>A0ABP0LA80</accession>
<gene>
    <name evidence="2" type="ORF">CCMP2556_LOCUS19910</name>
    <name evidence="3" type="ORF">CCMP2556_LOCUS19926</name>
</gene>
<feature type="compositionally biased region" description="Basic and acidic residues" evidence="1">
    <location>
        <begin position="148"/>
        <end position="169"/>
    </location>
</feature>
<sequence>MIARGFWLRQLRQWSFSLGNANPKLRERQLIARTRRKTSVYTRACALTLTWKVLLLPVSFANAQKLLGDRSQASAILEACFRECASLKLPLPPVFESSLLEELSQFDDKETMATLLRTFGLAVVSKGQGPVCALLRQFHEQLVKDKEATAKGNEQTDNKDGQQDTESKPGSETAAPVRPEFVVGEVVKTISSIHKDRLRDKKAKVVQVLSKECRVEFLEGEARGEIKDFPKARLTKFAESPKRSPAGDPAPESAKRARAEALFGADADMI</sequence>
<dbReference type="Proteomes" id="UP001642484">
    <property type="component" value="Unassembled WGS sequence"/>
</dbReference>
<feature type="region of interest" description="Disordered" evidence="1">
    <location>
        <begin position="237"/>
        <end position="270"/>
    </location>
</feature>
<reference evidence="3 4" key="1">
    <citation type="submission" date="2024-02" db="EMBL/GenBank/DDBJ databases">
        <authorList>
            <person name="Chen Y."/>
            <person name="Shah S."/>
            <person name="Dougan E. K."/>
            <person name="Thang M."/>
            <person name="Chan C."/>
        </authorList>
    </citation>
    <scope>NUCLEOTIDE SEQUENCE [LARGE SCALE GENOMIC DNA]</scope>
</reference>
<organism evidence="3 4">
    <name type="scientific">Durusdinium trenchii</name>
    <dbReference type="NCBI Taxonomy" id="1381693"/>
    <lineage>
        <taxon>Eukaryota</taxon>
        <taxon>Sar</taxon>
        <taxon>Alveolata</taxon>
        <taxon>Dinophyceae</taxon>
        <taxon>Suessiales</taxon>
        <taxon>Symbiodiniaceae</taxon>
        <taxon>Durusdinium</taxon>
    </lineage>
</organism>
<feature type="region of interest" description="Disordered" evidence="1">
    <location>
        <begin position="148"/>
        <end position="178"/>
    </location>
</feature>
<name>A0ABP0LA80_9DINO</name>
<dbReference type="EMBL" id="CAXAMN010011492">
    <property type="protein sequence ID" value="CAK9035433.1"/>
    <property type="molecule type" value="Genomic_DNA"/>
</dbReference>
<evidence type="ECO:0000313" key="3">
    <source>
        <dbReference type="EMBL" id="CAK9035479.1"/>
    </source>
</evidence>
<dbReference type="EMBL" id="CAXAMN010011525">
    <property type="protein sequence ID" value="CAK9035479.1"/>
    <property type="molecule type" value="Genomic_DNA"/>
</dbReference>
<keyword evidence="4" id="KW-1185">Reference proteome</keyword>
<evidence type="ECO:0000313" key="2">
    <source>
        <dbReference type="EMBL" id="CAK9035433.1"/>
    </source>
</evidence>
<evidence type="ECO:0000256" key="1">
    <source>
        <dbReference type="SAM" id="MobiDB-lite"/>
    </source>
</evidence>